<feature type="transmembrane region" description="Helical" evidence="2">
    <location>
        <begin position="137"/>
        <end position="164"/>
    </location>
</feature>
<dbReference type="PATRIC" id="fig|864069.3.peg.1961"/>
<feature type="transmembrane region" description="Helical" evidence="2">
    <location>
        <begin position="344"/>
        <end position="363"/>
    </location>
</feature>
<feature type="transmembrane region" description="Helical" evidence="2">
    <location>
        <begin position="212"/>
        <end position="240"/>
    </location>
</feature>
<keyword evidence="4" id="KW-1185">Reference proteome</keyword>
<dbReference type="OrthoDB" id="9812996at2"/>
<feature type="transmembrane region" description="Helical" evidence="2">
    <location>
        <begin position="80"/>
        <end position="99"/>
    </location>
</feature>
<feature type="transmembrane region" description="Helical" evidence="2">
    <location>
        <begin position="176"/>
        <end position="200"/>
    </location>
</feature>
<feature type="transmembrane region" description="Helical" evidence="2">
    <location>
        <begin position="318"/>
        <end position="337"/>
    </location>
</feature>
<keyword evidence="2" id="KW-0472">Membrane</keyword>
<keyword evidence="2" id="KW-1133">Transmembrane helix</keyword>
<dbReference type="HOGENOM" id="CLU_525624_0_0_5"/>
<protein>
    <recommendedName>
        <fullName evidence="5">DUF4153 domain-containing protein</fullName>
    </recommendedName>
</protein>
<sequence length="518" mass="56306" precursor="true">MSRTTKTSHFHPDLGLALRRFPFAILAAGLATAGILLLIFDDARMQNHFHNPGNVILALILAFFPATIMAFAFSGRRLRVRILAEATGFLIGVSLLFWVKFGDYTVPPLLVAFVCFLSVAAGMATRRGANGFWLANAHLALSLAACLIALGIVLGGGAIVFFAINSLLGWNSDKLVITLGTLVAFFAFPLLWLTLVAPIVVEGIKETHDNILLRAISVLTDTLLIPLTLIFGAIIHLYAIRIAVAGEFPKGQIGMIVPISLALGYGTYLLASGPTAPFARLRRLFHRSWLASTLIPLILLTLATAIRVHAYGLTEERYWLILVIVGAIFLVASVLVRRPLDIRLVPLTGGVLALVAAVGPLSAERVTVYSQSSRAEASVPSEETHLKGTKVFKPENNYVNFSERKAIRFGSATLIDDVYLYHNGDAETRYLASSPYTILFKDNFVEVSGEDGTSRFDLSPLLARYLSDTGRRPPQDDPYPAIESSDGRRGTFIVRNISGETGPNGSSFKHVLGKIILH</sequence>
<reference evidence="3 4" key="1">
    <citation type="submission" date="2012-02" db="EMBL/GenBank/DDBJ databases">
        <title>Improved High-Quality Draft sequence of Microvirga sp. WSM3557.</title>
        <authorList>
            <consortium name="US DOE Joint Genome Institute"/>
            <person name="Lucas S."/>
            <person name="Han J."/>
            <person name="Lapidus A."/>
            <person name="Cheng J.-F."/>
            <person name="Goodwin L."/>
            <person name="Pitluck S."/>
            <person name="Peters L."/>
            <person name="Zhang X."/>
            <person name="Detter J.C."/>
            <person name="Han C."/>
            <person name="Tapia R."/>
            <person name="Land M."/>
            <person name="Hauser L."/>
            <person name="Kyrpides N."/>
            <person name="Ivanova N."/>
            <person name="Pagani I."/>
            <person name="Brau L."/>
            <person name="Yates R."/>
            <person name="O'Hara G."/>
            <person name="Rui T."/>
            <person name="Howieson J."/>
            <person name="Reeve W."/>
            <person name="Woyke T."/>
        </authorList>
    </citation>
    <scope>NUCLEOTIDE SEQUENCE [LARGE SCALE GENOMIC DNA]</scope>
    <source>
        <strain evidence="3 4">WSM3557</strain>
    </source>
</reference>
<dbReference type="InterPro" id="IPR025291">
    <property type="entry name" value="DUF4153"/>
</dbReference>
<proteinExistence type="predicted"/>
<evidence type="ECO:0000256" key="2">
    <source>
        <dbReference type="SAM" id="Phobius"/>
    </source>
</evidence>
<dbReference type="Pfam" id="PF13687">
    <property type="entry name" value="DUF4153"/>
    <property type="match status" value="1"/>
</dbReference>
<evidence type="ECO:0000313" key="3">
    <source>
        <dbReference type="EMBL" id="EIM29307.1"/>
    </source>
</evidence>
<dbReference type="RefSeq" id="WP_009490772.1">
    <property type="nucleotide sequence ID" value="NZ_CP141048.1"/>
</dbReference>
<dbReference type="AlphaFoldDB" id="I4YZB5"/>
<organism evidence="3 4">
    <name type="scientific">Microvirga lotononidis</name>
    <dbReference type="NCBI Taxonomy" id="864069"/>
    <lineage>
        <taxon>Bacteria</taxon>
        <taxon>Pseudomonadati</taxon>
        <taxon>Pseudomonadota</taxon>
        <taxon>Alphaproteobacteria</taxon>
        <taxon>Hyphomicrobiales</taxon>
        <taxon>Methylobacteriaceae</taxon>
        <taxon>Microvirga</taxon>
    </lineage>
</organism>
<evidence type="ECO:0008006" key="5">
    <source>
        <dbReference type="Google" id="ProtNLM"/>
    </source>
</evidence>
<feature type="transmembrane region" description="Helical" evidence="2">
    <location>
        <begin position="105"/>
        <end position="125"/>
    </location>
</feature>
<name>I4YZB5_9HYPH</name>
<evidence type="ECO:0000256" key="1">
    <source>
        <dbReference type="SAM" id="MobiDB-lite"/>
    </source>
</evidence>
<feature type="transmembrane region" description="Helical" evidence="2">
    <location>
        <begin position="252"/>
        <end position="272"/>
    </location>
</feature>
<dbReference type="Proteomes" id="UP000003947">
    <property type="component" value="Unassembled WGS sequence"/>
</dbReference>
<keyword evidence="2" id="KW-0812">Transmembrane</keyword>
<dbReference type="EMBL" id="JH660641">
    <property type="protein sequence ID" value="EIM29307.1"/>
    <property type="molecule type" value="Genomic_DNA"/>
</dbReference>
<gene>
    <name evidence="3" type="ORF">MicloDRAFT_00017790</name>
</gene>
<feature type="transmembrane region" description="Helical" evidence="2">
    <location>
        <begin position="21"/>
        <end position="40"/>
    </location>
</feature>
<dbReference type="eggNOG" id="COG1835">
    <property type="taxonomic scope" value="Bacteria"/>
</dbReference>
<feature type="region of interest" description="Disordered" evidence="1">
    <location>
        <begin position="467"/>
        <end position="486"/>
    </location>
</feature>
<evidence type="ECO:0000313" key="4">
    <source>
        <dbReference type="Proteomes" id="UP000003947"/>
    </source>
</evidence>
<feature type="transmembrane region" description="Helical" evidence="2">
    <location>
        <begin position="52"/>
        <end position="73"/>
    </location>
</feature>
<feature type="transmembrane region" description="Helical" evidence="2">
    <location>
        <begin position="284"/>
        <end position="306"/>
    </location>
</feature>
<accession>I4YZB5</accession>